<feature type="domain" description="DSBA-like thioredoxin" evidence="2">
    <location>
        <begin position="2"/>
        <end position="195"/>
    </location>
</feature>
<dbReference type="Gene3D" id="3.40.30.10">
    <property type="entry name" value="Glutaredoxin"/>
    <property type="match status" value="1"/>
</dbReference>
<accession>A0ABQ6Y8K8</accession>
<name>A0ABQ6Y8K8_9GAMM</name>
<proteinExistence type="inferred from homology"/>
<dbReference type="InterPro" id="IPR001853">
    <property type="entry name" value="DSBA-like_thioredoxin_dom"/>
</dbReference>
<evidence type="ECO:0000313" key="4">
    <source>
        <dbReference type="Proteomes" id="UP000771797"/>
    </source>
</evidence>
<protein>
    <recommendedName>
        <fullName evidence="1">2-hydroxychromene-2-carboxylate isomerase</fullName>
        <ecNumber evidence="1">5.99.1.4</ecNumber>
    </recommendedName>
</protein>
<reference evidence="3 4" key="1">
    <citation type="submission" date="2012-09" db="EMBL/GenBank/DDBJ databases">
        <title>Genome Sequence of alkane-degrading Bacterium Alcanivorax sp. 6-D-6.</title>
        <authorList>
            <person name="Lai Q."/>
            <person name="Shao Z."/>
        </authorList>
    </citation>
    <scope>NUCLEOTIDE SEQUENCE [LARGE SCALE GENOMIC DNA]</scope>
    <source>
        <strain evidence="3 4">6-D-6</strain>
    </source>
</reference>
<keyword evidence="4" id="KW-1185">Reference proteome</keyword>
<keyword evidence="1 3" id="KW-0413">Isomerase</keyword>
<dbReference type="EC" id="5.99.1.4" evidence="1"/>
<gene>
    <name evidence="3" type="ORF">A6D6_01975</name>
</gene>
<comment type="caution">
    <text evidence="3">The sequence shown here is derived from an EMBL/GenBank/DDBJ whole genome shotgun (WGS) entry which is preliminary data.</text>
</comment>
<dbReference type="PANTHER" id="PTHR42943">
    <property type="entry name" value="GLUTATHIONE S-TRANSFERASE KAPPA"/>
    <property type="match status" value="1"/>
</dbReference>
<dbReference type="InterPro" id="IPR036249">
    <property type="entry name" value="Thioredoxin-like_sf"/>
</dbReference>
<dbReference type="GO" id="GO:0016853">
    <property type="term" value="F:isomerase activity"/>
    <property type="evidence" value="ECO:0007669"/>
    <property type="project" value="UniProtKB-KW"/>
</dbReference>
<dbReference type="PANTHER" id="PTHR42943:SF2">
    <property type="entry name" value="GLUTATHIONE S-TRANSFERASE KAPPA 1"/>
    <property type="match status" value="1"/>
</dbReference>
<dbReference type="InterPro" id="IPR014440">
    <property type="entry name" value="HCCAis_GSTk"/>
</dbReference>
<organism evidence="3 4">
    <name type="scientific">Alcanivorax xiamenensis</name>
    <dbReference type="NCBI Taxonomy" id="1177156"/>
    <lineage>
        <taxon>Bacteria</taxon>
        <taxon>Pseudomonadati</taxon>
        <taxon>Pseudomonadota</taxon>
        <taxon>Gammaproteobacteria</taxon>
        <taxon>Oceanospirillales</taxon>
        <taxon>Alcanivoracaceae</taxon>
        <taxon>Alcanivorax</taxon>
    </lineage>
</organism>
<dbReference type="CDD" id="cd03022">
    <property type="entry name" value="DsbA_HCCA_Iso"/>
    <property type="match status" value="1"/>
</dbReference>
<dbReference type="EMBL" id="AQPF01000012">
    <property type="protein sequence ID" value="KAF0805919.1"/>
    <property type="molecule type" value="Genomic_DNA"/>
</dbReference>
<dbReference type="RefSeq" id="WP_133493489.1">
    <property type="nucleotide sequence ID" value="NZ_AQPF01000012.1"/>
</dbReference>
<comment type="catalytic activity">
    <reaction evidence="1">
        <text>2-hydroxychromene-2-carboxylate = (3E)-4-(2-hydroxyphenyl)-2-oxobut-3-enoate</text>
        <dbReference type="Rhea" id="RHEA:27401"/>
        <dbReference type="ChEBI" id="CHEBI:59350"/>
        <dbReference type="ChEBI" id="CHEBI:59353"/>
        <dbReference type="EC" id="5.99.1.4"/>
    </reaction>
</comment>
<comment type="similarity">
    <text evidence="1">Belongs to the GST superfamily. NadH family.</text>
</comment>
<evidence type="ECO:0000313" key="3">
    <source>
        <dbReference type="EMBL" id="KAF0805919.1"/>
    </source>
</evidence>
<dbReference type="InterPro" id="IPR051924">
    <property type="entry name" value="GST_Kappa/NadH"/>
</dbReference>
<dbReference type="InterPro" id="IPR044087">
    <property type="entry name" value="NahD-like"/>
</dbReference>
<evidence type="ECO:0000259" key="2">
    <source>
        <dbReference type="Pfam" id="PF01323"/>
    </source>
</evidence>
<dbReference type="PIRSF" id="PIRSF006386">
    <property type="entry name" value="HCCAis_GSTk"/>
    <property type="match status" value="1"/>
</dbReference>
<dbReference type="SUPFAM" id="SSF52833">
    <property type="entry name" value="Thioredoxin-like"/>
    <property type="match status" value="1"/>
</dbReference>
<sequence>MIEFYFDCSSPWTYLGFESIQNVANDTGTSIEWKPILVGGIFNTINPSVYASREKPVPQKASYMRKDLRDWARYQGLEINWPEVFPVNSVKAMRGCLWLAPQGKLVPFARAVFQSYWRDGKDIAQDDQLIPILEQLGVDRDAFFAGIQEPGIKDQLRENTEAVIRRGGFGSPTIFIDGDDMYFGNDRMPLIQVAIERRRGR</sequence>
<evidence type="ECO:0000256" key="1">
    <source>
        <dbReference type="PIRNR" id="PIRNR006386"/>
    </source>
</evidence>
<dbReference type="Pfam" id="PF01323">
    <property type="entry name" value="DSBA"/>
    <property type="match status" value="1"/>
</dbReference>
<dbReference type="Proteomes" id="UP000771797">
    <property type="component" value="Unassembled WGS sequence"/>
</dbReference>